<proteinExistence type="predicted"/>
<gene>
    <name evidence="1" type="ORF">S01H1_66234</name>
</gene>
<organism evidence="1">
    <name type="scientific">marine sediment metagenome</name>
    <dbReference type="NCBI Taxonomy" id="412755"/>
    <lineage>
        <taxon>unclassified sequences</taxon>
        <taxon>metagenomes</taxon>
        <taxon>ecological metagenomes</taxon>
    </lineage>
</organism>
<reference evidence="1" key="1">
    <citation type="journal article" date="2014" name="Front. Microbiol.">
        <title>High frequency of phylogenetically diverse reductive dehalogenase-homologous genes in deep subseafloor sedimentary metagenomes.</title>
        <authorList>
            <person name="Kawai M."/>
            <person name="Futagami T."/>
            <person name="Toyoda A."/>
            <person name="Takaki Y."/>
            <person name="Nishi S."/>
            <person name="Hori S."/>
            <person name="Arai W."/>
            <person name="Tsubouchi T."/>
            <person name="Morono Y."/>
            <person name="Uchiyama I."/>
            <person name="Ito T."/>
            <person name="Fujiyama A."/>
            <person name="Inagaki F."/>
            <person name="Takami H."/>
        </authorList>
    </citation>
    <scope>NUCLEOTIDE SEQUENCE</scope>
    <source>
        <strain evidence="1">Expedition CK06-06</strain>
    </source>
</reference>
<protein>
    <submittedName>
        <fullName evidence="1">Uncharacterized protein</fullName>
    </submittedName>
</protein>
<name>X0WEK3_9ZZZZ</name>
<dbReference type="AlphaFoldDB" id="X0WEK3"/>
<sequence>MANATIQSVIQALVRRYRFERPIYITRPTLPKLEDFRRRL</sequence>
<dbReference type="EMBL" id="BARS01043780">
    <property type="protein sequence ID" value="GAG29429.1"/>
    <property type="molecule type" value="Genomic_DNA"/>
</dbReference>
<comment type="caution">
    <text evidence="1">The sequence shown here is derived from an EMBL/GenBank/DDBJ whole genome shotgun (WGS) entry which is preliminary data.</text>
</comment>
<feature type="non-terminal residue" evidence="1">
    <location>
        <position position="40"/>
    </location>
</feature>
<accession>X0WEK3</accession>
<evidence type="ECO:0000313" key="1">
    <source>
        <dbReference type="EMBL" id="GAG29429.1"/>
    </source>
</evidence>